<sequence>MTITFRGTTARLAAFAVPLTLVLNATPAQAATCRVSPGSVTLGTRSKNVDFDVPSAKYWTLQISDINLYVYDVADGSDTVATFSPQRFANRDAGAFAVKVKRQNGDTVDSCSSSFTLKRASSLSLSVKKSGKNRKVSGTLSRVNFGTGSKQWQTMAGQSVSIRYLNGKGEWVTAKTVKTSSKGTFSSTVALGKHRWKAVWAGSSTTGAKTSGTVTR</sequence>
<feature type="signal peptide" evidence="1">
    <location>
        <begin position="1"/>
        <end position="30"/>
    </location>
</feature>
<dbReference type="RefSeq" id="WP_214159265.1">
    <property type="nucleotide sequence ID" value="NZ_JAHBAY010000013.1"/>
</dbReference>
<comment type="caution">
    <text evidence="2">The sequence shown here is derived from an EMBL/GenBank/DDBJ whole genome shotgun (WGS) entry which is preliminary data.</text>
</comment>
<dbReference type="Proteomes" id="UP001197247">
    <property type="component" value="Unassembled WGS sequence"/>
</dbReference>
<evidence type="ECO:0000313" key="3">
    <source>
        <dbReference type="Proteomes" id="UP001197247"/>
    </source>
</evidence>
<evidence type="ECO:0000256" key="1">
    <source>
        <dbReference type="SAM" id="SignalP"/>
    </source>
</evidence>
<evidence type="ECO:0000313" key="2">
    <source>
        <dbReference type="EMBL" id="MBT0772730.1"/>
    </source>
</evidence>
<organism evidence="2 3">
    <name type="scientific">Kineosporia corallincola</name>
    <dbReference type="NCBI Taxonomy" id="2835133"/>
    <lineage>
        <taxon>Bacteria</taxon>
        <taxon>Bacillati</taxon>
        <taxon>Actinomycetota</taxon>
        <taxon>Actinomycetes</taxon>
        <taxon>Kineosporiales</taxon>
        <taxon>Kineosporiaceae</taxon>
        <taxon>Kineosporia</taxon>
    </lineage>
</organism>
<gene>
    <name evidence="2" type="ORF">KIH74_27545</name>
</gene>
<reference evidence="2 3" key="1">
    <citation type="submission" date="2021-05" db="EMBL/GenBank/DDBJ databases">
        <title>Kineosporia and Streptomyces sp. nov. two new marine actinobacteria isolated from Coral.</title>
        <authorList>
            <person name="Buangrab K."/>
            <person name="Sutthacheep M."/>
            <person name="Yeemin T."/>
            <person name="Harunari E."/>
            <person name="Igarashi Y."/>
            <person name="Kanchanasin P."/>
            <person name="Tanasupawat S."/>
            <person name="Phongsopitanun W."/>
        </authorList>
    </citation>
    <scope>NUCLEOTIDE SEQUENCE [LARGE SCALE GENOMIC DNA]</scope>
    <source>
        <strain evidence="2 3">J2-2</strain>
    </source>
</reference>
<dbReference type="EMBL" id="JAHBAY010000013">
    <property type="protein sequence ID" value="MBT0772730.1"/>
    <property type="molecule type" value="Genomic_DNA"/>
</dbReference>
<keyword evidence="1" id="KW-0732">Signal</keyword>
<accession>A0ABS5TNR4</accession>
<evidence type="ECO:0008006" key="4">
    <source>
        <dbReference type="Google" id="ProtNLM"/>
    </source>
</evidence>
<protein>
    <recommendedName>
        <fullName evidence="4">Bacterial Ig-like domain-containing protein</fullName>
    </recommendedName>
</protein>
<keyword evidence="3" id="KW-1185">Reference proteome</keyword>
<feature type="chain" id="PRO_5045522845" description="Bacterial Ig-like domain-containing protein" evidence="1">
    <location>
        <begin position="31"/>
        <end position="216"/>
    </location>
</feature>
<name>A0ABS5TNR4_9ACTN</name>
<proteinExistence type="predicted"/>